<proteinExistence type="predicted"/>
<reference evidence="1 2" key="1">
    <citation type="submission" date="2017-10" db="EMBL/GenBank/DDBJ databases">
        <title>Sequencing the genomes of 1000 actinobacteria strains.</title>
        <authorList>
            <person name="Klenk H.-P."/>
        </authorList>
    </citation>
    <scope>NUCLEOTIDE SEQUENCE [LARGE SCALE GENOMIC DNA]</scope>
    <source>
        <strain evidence="1 2">DSM 46092</strain>
    </source>
</reference>
<dbReference type="GO" id="GO:0006352">
    <property type="term" value="P:DNA-templated transcription initiation"/>
    <property type="evidence" value="ECO:0007669"/>
    <property type="project" value="InterPro"/>
</dbReference>
<dbReference type="Gene3D" id="1.10.1740.10">
    <property type="match status" value="1"/>
</dbReference>
<dbReference type="EMBL" id="PDJK01000002">
    <property type="protein sequence ID" value="PFG50114.1"/>
    <property type="molecule type" value="Genomic_DNA"/>
</dbReference>
<dbReference type="SUPFAM" id="SSF88946">
    <property type="entry name" value="Sigma2 domain of RNA polymerase sigma factors"/>
    <property type="match status" value="1"/>
</dbReference>
<sequence>MRLESRTVLVPRARCSAEIEDRRLADCARTGDVDAFGELVHRYCGVIFCLIRRRVGDPAEAERRTIEVFCATWRELQHPEHAQRRFLGMLSRAVTVNLAQQRAQP</sequence>
<dbReference type="InterPro" id="IPR013325">
    <property type="entry name" value="RNA_pol_sigma_r2"/>
</dbReference>
<evidence type="ECO:0000313" key="1">
    <source>
        <dbReference type="EMBL" id="PFG50114.1"/>
    </source>
</evidence>
<keyword evidence="2" id="KW-1185">Reference proteome</keyword>
<gene>
    <name evidence="1" type="ORF">ATK36_5316</name>
</gene>
<dbReference type="AlphaFoldDB" id="A0A2A9FFG2"/>
<comment type="caution">
    <text evidence="1">The sequence shown here is derived from an EMBL/GenBank/DDBJ whole genome shotgun (WGS) entry which is preliminary data.</text>
</comment>
<evidence type="ECO:0000313" key="2">
    <source>
        <dbReference type="Proteomes" id="UP000243542"/>
    </source>
</evidence>
<protein>
    <submittedName>
        <fullName evidence="1">RNA polymerase sigma-70 factor (ECF subfamily)</fullName>
    </submittedName>
</protein>
<dbReference type="GO" id="GO:0003700">
    <property type="term" value="F:DNA-binding transcription factor activity"/>
    <property type="evidence" value="ECO:0007669"/>
    <property type="project" value="InterPro"/>
</dbReference>
<name>A0A2A9FFG2_9PSEU</name>
<accession>A0A2A9FFG2</accession>
<dbReference type="RefSeq" id="WP_098513912.1">
    <property type="nucleotide sequence ID" value="NZ_JBIAKZ010000059.1"/>
</dbReference>
<organism evidence="1 2">
    <name type="scientific">Amycolatopsis sulphurea</name>
    <dbReference type="NCBI Taxonomy" id="76022"/>
    <lineage>
        <taxon>Bacteria</taxon>
        <taxon>Bacillati</taxon>
        <taxon>Actinomycetota</taxon>
        <taxon>Actinomycetes</taxon>
        <taxon>Pseudonocardiales</taxon>
        <taxon>Pseudonocardiaceae</taxon>
        <taxon>Amycolatopsis</taxon>
    </lineage>
</organism>
<dbReference type="Proteomes" id="UP000243542">
    <property type="component" value="Unassembled WGS sequence"/>
</dbReference>